<protein>
    <submittedName>
        <fullName evidence="2">Uncharacterized protein</fullName>
    </submittedName>
</protein>
<dbReference type="Proteomes" id="UP000018888">
    <property type="component" value="Unassembled WGS sequence"/>
</dbReference>
<keyword evidence="1" id="KW-1133">Transmembrane helix</keyword>
<evidence type="ECO:0000313" key="3">
    <source>
        <dbReference type="EMBL" id="POG82402.1"/>
    </source>
</evidence>
<sequence length="222" mass="25686">MIFNAFILTRIAVRFTVCLGHFSLLVFCGQIFLMSHISGKDKKLDIGDIYRDSLKASEEYEACLTTTIYGDTYLDPEKCKARGFDPIKALEEEEERTDLSGEWIERTADKKGFNAMFQEFIDKAPPEYVNKDLKFSVCFDDFPKKKNKGNKSYKKLPIEKNRSLLDKASYLLNRKIKLEDGFHVKVVSVKMSNDGIFLEVEEKVGDKLEYYEIMYQQDMVGV</sequence>
<keyword evidence="1" id="KW-0812">Transmembrane</keyword>
<dbReference type="VEuPathDB" id="FungiDB:RhiirFUN_018428"/>
<reference evidence="2 4" key="1">
    <citation type="journal article" date="2013" name="Proc. Natl. Acad. Sci. U.S.A.">
        <title>Genome of an arbuscular mycorrhizal fungus provides insight into the oldest plant symbiosis.</title>
        <authorList>
            <person name="Tisserant E."/>
            <person name="Malbreil M."/>
            <person name="Kuo A."/>
            <person name="Kohler A."/>
            <person name="Symeonidi A."/>
            <person name="Balestrini R."/>
            <person name="Charron P."/>
            <person name="Duensing N."/>
            <person name="Frei Dit Frey N."/>
            <person name="Gianinazzi-Pearson V."/>
            <person name="Gilbert L.B."/>
            <person name="Handa Y."/>
            <person name="Herr J.R."/>
            <person name="Hijri M."/>
            <person name="Koul R."/>
            <person name="Kawaguchi M."/>
            <person name="Krajinski F."/>
            <person name="Lammers P.J."/>
            <person name="Masclaux F.G."/>
            <person name="Murat C."/>
            <person name="Morin E."/>
            <person name="Ndikumana S."/>
            <person name="Pagni M."/>
            <person name="Petitpierre D."/>
            <person name="Requena N."/>
            <person name="Rosikiewicz P."/>
            <person name="Riley R."/>
            <person name="Saito K."/>
            <person name="San Clemente H."/>
            <person name="Shapiro H."/>
            <person name="van Tuinen D."/>
            <person name="Becard G."/>
            <person name="Bonfante P."/>
            <person name="Paszkowski U."/>
            <person name="Shachar-Hill Y.Y."/>
            <person name="Tuskan G.A."/>
            <person name="Young P.W."/>
            <person name="Sanders I.R."/>
            <person name="Henrissat B."/>
            <person name="Rensing S.A."/>
            <person name="Grigoriev I.V."/>
            <person name="Corradi N."/>
            <person name="Roux C."/>
            <person name="Martin F."/>
        </authorList>
    </citation>
    <scope>NUCLEOTIDE SEQUENCE [LARGE SCALE GENOMIC DNA]</scope>
    <source>
        <strain evidence="4">DAOM 181602 / DAOM 197198 / MUCL 43194</strain>
        <strain evidence="2">DAOM 197198</strain>
    </source>
</reference>
<gene>
    <name evidence="3" type="ORF">GLOIN_2v1867484</name>
    <name evidence="2" type="ORF">GLOIN_2v1877686</name>
</gene>
<proteinExistence type="predicted"/>
<organism evidence="2 4">
    <name type="scientific">Rhizophagus irregularis (strain DAOM 181602 / DAOM 197198 / MUCL 43194)</name>
    <name type="common">Arbuscular mycorrhizal fungus</name>
    <name type="synonym">Glomus intraradices</name>
    <dbReference type="NCBI Taxonomy" id="747089"/>
    <lineage>
        <taxon>Eukaryota</taxon>
        <taxon>Fungi</taxon>
        <taxon>Fungi incertae sedis</taxon>
        <taxon>Mucoromycota</taxon>
        <taxon>Glomeromycotina</taxon>
        <taxon>Glomeromycetes</taxon>
        <taxon>Glomerales</taxon>
        <taxon>Glomeraceae</taxon>
        <taxon>Rhizophagus</taxon>
    </lineage>
</organism>
<dbReference type="EMBL" id="AUPC02000139">
    <property type="protein sequence ID" value="POG69218.1"/>
    <property type="molecule type" value="Genomic_DNA"/>
</dbReference>
<evidence type="ECO:0000256" key="1">
    <source>
        <dbReference type="SAM" id="Phobius"/>
    </source>
</evidence>
<dbReference type="EMBL" id="AUPC02000005">
    <property type="protein sequence ID" value="POG82402.1"/>
    <property type="molecule type" value="Genomic_DNA"/>
</dbReference>
<dbReference type="AlphaFoldDB" id="A0A2P4PV20"/>
<reference evidence="2 4" key="2">
    <citation type="journal article" date="2018" name="New Phytol.">
        <title>High intraspecific genome diversity in the model arbuscular mycorrhizal symbiont Rhizophagus irregularis.</title>
        <authorList>
            <person name="Chen E.C.H."/>
            <person name="Morin E."/>
            <person name="Beaudet D."/>
            <person name="Noel J."/>
            <person name="Yildirir G."/>
            <person name="Ndikumana S."/>
            <person name="Charron P."/>
            <person name="St-Onge C."/>
            <person name="Giorgi J."/>
            <person name="Kruger M."/>
            <person name="Marton T."/>
            <person name="Ropars J."/>
            <person name="Grigoriev I.V."/>
            <person name="Hainaut M."/>
            <person name="Henrissat B."/>
            <person name="Roux C."/>
            <person name="Martin F."/>
            <person name="Corradi N."/>
        </authorList>
    </citation>
    <scope>NUCLEOTIDE SEQUENCE [LARGE SCALE GENOMIC DNA]</scope>
    <source>
        <strain evidence="4">DAOM 181602 / DAOM 197198 / MUCL 43194</strain>
        <strain evidence="2">DAOM 197198</strain>
    </source>
</reference>
<accession>A0A2P4PV20</accession>
<name>A0A2P4PV20_RHIID</name>
<evidence type="ECO:0000313" key="4">
    <source>
        <dbReference type="Proteomes" id="UP000018888"/>
    </source>
</evidence>
<keyword evidence="4" id="KW-1185">Reference proteome</keyword>
<comment type="caution">
    <text evidence="2">The sequence shown here is derived from an EMBL/GenBank/DDBJ whole genome shotgun (WGS) entry which is preliminary data.</text>
</comment>
<evidence type="ECO:0000313" key="2">
    <source>
        <dbReference type="EMBL" id="POG69218.1"/>
    </source>
</evidence>
<keyword evidence="1" id="KW-0472">Membrane</keyword>
<feature type="transmembrane region" description="Helical" evidence="1">
    <location>
        <begin position="12"/>
        <end position="33"/>
    </location>
</feature>